<keyword evidence="3 7" id="KW-1133">Transmembrane helix</keyword>
<feature type="site" description="Important for catalytic activity" evidence="7">
    <location>
        <position position="234"/>
    </location>
</feature>
<dbReference type="EMBL" id="CP067089">
    <property type="protein sequence ID" value="QQO08153.1"/>
    <property type="molecule type" value="Genomic_DNA"/>
</dbReference>
<keyword evidence="5 7" id="KW-0456">Lyase</keyword>
<dbReference type="InterPro" id="IPR003770">
    <property type="entry name" value="MLTG-like"/>
</dbReference>
<evidence type="ECO:0000256" key="7">
    <source>
        <dbReference type="HAMAP-Rule" id="MF_02065"/>
    </source>
</evidence>
<keyword evidence="1 7" id="KW-1003">Cell membrane</keyword>
<comment type="subcellular location">
    <subcellularLocation>
        <location evidence="7">Cell membrane</location>
        <topology evidence="7">Single-pass membrane protein</topology>
    </subcellularLocation>
</comment>
<dbReference type="GO" id="GO:0009252">
    <property type="term" value="P:peptidoglycan biosynthetic process"/>
    <property type="evidence" value="ECO:0007669"/>
    <property type="project" value="UniProtKB-UniRule"/>
</dbReference>
<feature type="transmembrane region" description="Helical" evidence="7">
    <location>
        <begin position="12"/>
        <end position="33"/>
    </location>
</feature>
<protein>
    <recommendedName>
        <fullName evidence="7">Endolytic murein transglycosylase</fullName>
        <ecNumber evidence="7">4.2.2.29</ecNumber>
    </recommendedName>
    <alternativeName>
        <fullName evidence="7">Peptidoglycan lytic transglycosylase</fullName>
    </alternativeName>
    <alternativeName>
        <fullName evidence="7">Peptidoglycan polymerization terminase</fullName>
    </alternativeName>
</protein>
<dbReference type="Proteomes" id="UP000595917">
    <property type="component" value="Chromosome"/>
</dbReference>
<gene>
    <name evidence="7 8" type="primary">mltG</name>
    <name evidence="8" type="ORF">JFL75_14570</name>
</gene>
<dbReference type="PANTHER" id="PTHR30518:SF2">
    <property type="entry name" value="ENDOLYTIC MUREIN TRANSGLYCOSYLASE"/>
    <property type="match status" value="1"/>
</dbReference>
<reference evidence="8" key="1">
    <citation type="submission" date="2021-01" db="EMBL/GenBank/DDBJ databases">
        <title>Description of Breznakiella homolactica.</title>
        <authorList>
            <person name="Song Y."/>
            <person name="Brune A."/>
        </authorList>
    </citation>
    <scope>NUCLEOTIDE SEQUENCE</scope>
    <source>
        <strain evidence="8">RmG30</strain>
    </source>
</reference>
<dbReference type="NCBIfam" id="TIGR00247">
    <property type="entry name" value="endolytic transglycosylase MltG"/>
    <property type="match status" value="1"/>
</dbReference>
<keyword evidence="6 7" id="KW-0961">Cell wall biogenesis/degradation</keyword>
<dbReference type="HAMAP" id="MF_02065">
    <property type="entry name" value="MltG"/>
    <property type="match status" value="1"/>
</dbReference>
<evidence type="ECO:0000256" key="2">
    <source>
        <dbReference type="ARBA" id="ARBA00022692"/>
    </source>
</evidence>
<dbReference type="Gene3D" id="3.30.160.60">
    <property type="entry name" value="Classic Zinc Finger"/>
    <property type="match status" value="1"/>
</dbReference>
<sequence>MPKFIRTISKFLAILIGAILAVSAACLGLALFFNTPPEDPPSIPQGVETIKKTEDGSYIVEIRSGDTAMAVGKRLADANIIRSRLFWNVLSRINPEHIKAGVYSLDLPMTQFEIRSLLVSGRQILVRVTIPEGSTLKKNAAILEAAGICGAEEFLAAAADPEITAKYRVPGETMEGYLYPDTYLFPQGFPAARVVQTMADTFFSRLRQAFPEADSLTPDELNQRVIIASIVEREYRIPDEAPLMAGVFYNRLRIGMPLQSCATVEYIITEIQGRPHPERLFTRDTEIRDPYNTYIRPGLPPGPISAPGMVALRASFEPAASTYLYFRVADPSTGRHYFSETLDDHIRAGVLYLKGSF</sequence>
<dbReference type="PANTHER" id="PTHR30518">
    <property type="entry name" value="ENDOLYTIC MUREIN TRANSGLYCOSYLASE"/>
    <property type="match status" value="1"/>
</dbReference>
<comment type="similarity">
    <text evidence="7">Belongs to the transglycosylase MltG family.</text>
</comment>
<keyword evidence="2 7" id="KW-0812">Transmembrane</keyword>
<dbReference type="AlphaFoldDB" id="A0A7T7XKX2"/>
<evidence type="ECO:0000256" key="4">
    <source>
        <dbReference type="ARBA" id="ARBA00023136"/>
    </source>
</evidence>
<name>A0A7T7XKX2_9SPIR</name>
<keyword evidence="9" id="KW-1185">Reference proteome</keyword>
<dbReference type="KEGG" id="bhc:JFL75_14570"/>
<dbReference type="CDD" id="cd08010">
    <property type="entry name" value="MltG_like"/>
    <property type="match status" value="1"/>
</dbReference>
<evidence type="ECO:0000256" key="3">
    <source>
        <dbReference type="ARBA" id="ARBA00022989"/>
    </source>
</evidence>
<proteinExistence type="inferred from homology"/>
<dbReference type="EC" id="4.2.2.29" evidence="7"/>
<evidence type="ECO:0000313" key="9">
    <source>
        <dbReference type="Proteomes" id="UP000595917"/>
    </source>
</evidence>
<comment type="catalytic activity">
    <reaction evidence="7">
        <text>a peptidoglycan chain = a peptidoglycan chain with N-acetyl-1,6-anhydromuramyl-[peptide] at the reducing end + a peptidoglycan chain with N-acetylglucosamine at the non-reducing end.</text>
        <dbReference type="EC" id="4.2.2.29"/>
    </reaction>
</comment>
<dbReference type="Pfam" id="PF02618">
    <property type="entry name" value="YceG"/>
    <property type="match status" value="1"/>
</dbReference>
<dbReference type="Gene3D" id="3.30.1490.480">
    <property type="entry name" value="Endolytic murein transglycosylase"/>
    <property type="match status" value="1"/>
</dbReference>
<dbReference type="GO" id="GO:0071555">
    <property type="term" value="P:cell wall organization"/>
    <property type="evidence" value="ECO:0007669"/>
    <property type="project" value="UniProtKB-KW"/>
</dbReference>
<keyword evidence="4 7" id="KW-0472">Membrane</keyword>
<dbReference type="RefSeq" id="WP_215625459.1">
    <property type="nucleotide sequence ID" value="NZ_CP067089.2"/>
</dbReference>
<accession>A0A7T7XKX2</accession>
<evidence type="ECO:0000313" key="8">
    <source>
        <dbReference type="EMBL" id="QQO08153.1"/>
    </source>
</evidence>
<dbReference type="PROSITE" id="PS51257">
    <property type="entry name" value="PROKAR_LIPOPROTEIN"/>
    <property type="match status" value="1"/>
</dbReference>
<organism evidence="8 9">
    <name type="scientific">Breznakiella homolactica</name>
    <dbReference type="NCBI Taxonomy" id="2798577"/>
    <lineage>
        <taxon>Bacteria</taxon>
        <taxon>Pseudomonadati</taxon>
        <taxon>Spirochaetota</taxon>
        <taxon>Spirochaetia</taxon>
        <taxon>Spirochaetales</taxon>
        <taxon>Breznakiellaceae</taxon>
        <taxon>Breznakiella</taxon>
    </lineage>
</organism>
<evidence type="ECO:0000256" key="1">
    <source>
        <dbReference type="ARBA" id="ARBA00022475"/>
    </source>
</evidence>
<comment type="function">
    <text evidence="7">Functions as a peptidoglycan terminase that cleaves nascent peptidoglycan strands endolytically to terminate their elongation.</text>
</comment>
<dbReference type="GO" id="GO:0008932">
    <property type="term" value="F:lytic endotransglycosylase activity"/>
    <property type="evidence" value="ECO:0007669"/>
    <property type="project" value="UniProtKB-UniRule"/>
</dbReference>
<evidence type="ECO:0000256" key="6">
    <source>
        <dbReference type="ARBA" id="ARBA00023316"/>
    </source>
</evidence>
<dbReference type="GO" id="GO:0005886">
    <property type="term" value="C:plasma membrane"/>
    <property type="evidence" value="ECO:0007669"/>
    <property type="project" value="UniProtKB-SubCell"/>
</dbReference>
<evidence type="ECO:0000256" key="5">
    <source>
        <dbReference type="ARBA" id="ARBA00023239"/>
    </source>
</evidence>